<evidence type="ECO:0000313" key="3">
    <source>
        <dbReference type="Proteomes" id="UP000623129"/>
    </source>
</evidence>
<keyword evidence="3" id="KW-1185">Reference proteome</keyword>
<accession>A0A833QQD8</accession>
<protein>
    <submittedName>
        <fullName evidence="2">Uncharacterized protein</fullName>
    </submittedName>
</protein>
<feature type="compositionally biased region" description="Polar residues" evidence="1">
    <location>
        <begin position="100"/>
        <end position="112"/>
    </location>
</feature>
<comment type="caution">
    <text evidence="2">The sequence shown here is derived from an EMBL/GenBank/DDBJ whole genome shotgun (WGS) entry which is preliminary data.</text>
</comment>
<feature type="region of interest" description="Disordered" evidence="1">
    <location>
        <begin position="59"/>
        <end position="160"/>
    </location>
</feature>
<name>A0A833QQD8_9POAL</name>
<evidence type="ECO:0000313" key="2">
    <source>
        <dbReference type="EMBL" id="KAF3327339.1"/>
    </source>
</evidence>
<dbReference type="Proteomes" id="UP000623129">
    <property type="component" value="Unassembled WGS sequence"/>
</dbReference>
<reference evidence="2" key="1">
    <citation type="submission" date="2020-01" db="EMBL/GenBank/DDBJ databases">
        <title>Genome sequence of Kobresia littledalei, the first chromosome-level genome in the family Cyperaceae.</title>
        <authorList>
            <person name="Qu G."/>
        </authorList>
    </citation>
    <scope>NUCLEOTIDE SEQUENCE</scope>
    <source>
        <strain evidence="2">C.B.Clarke</strain>
        <tissue evidence="2">Leaf</tissue>
    </source>
</reference>
<organism evidence="2 3">
    <name type="scientific">Carex littledalei</name>
    <dbReference type="NCBI Taxonomy" id="544730"/>
    <lineage>
        <taxon>Eukaryota</taxon>
        <taxon>Viridiplantae</taxon>
        <taxon>Streptophyta</taxon>
        <taxon>Embryophyta</taxon>
        <taxon>Tracheophyta</taxon>
        <taxon>Spermatophyta</taxon>
        <taxon>Magnoliopsida</taxon>
        <taxon>Liliopsida</taxon>
        <taxon>Poales</taxon>
        <taxon>Cyperaceae</taxon>
        <taxon>Cyperoideae</taxon>
        <taxon>Cariceae</taxon>
        <taxon>Carex</taxon>
        <taxon>Carex subgen. Euthyceras</taxon>
    </lineage>
</organism>
<sequence>MGRPRKSTQAAQDNTTVLDVKPIRTLAPMFPAPLGFHTSTPPNNPSFMCVTPFGAPNAESGTNPPGFTPGQMPPPMFLMGASGAPTPQVLKSPKLKRTVLNPTAVQMQTPPVSTGEVKKRRGRKRKSELITPVQTETPPVSTGEVKKRRGRKRKSELNIS</sequence>
<dbReference type="AlphaFoldDB" id="A0A833QQD8"/>
<dbReference type="OrthoDB" id="10659474at2759"/>
<gene>
    <name evidence="2" type="ORF">FCM35_KLT07457</name>
</gene>
<evidence type="ECO:0000256" key="1">
    <source>
        <dbReference type="SAM" id="MobiDB-lite"/>
    </source>
</evidence>
<proteinExistence type="predicted"/>
<dbReference type="EMBL" id="SWLB01000017">
    <property type="protein sequence ID" value="KAF3327339.1"/>
    <property type="molecule type" value="Genomic_DNA"/>
</dbReference>